<proteinExistence type="predicted"/>
<keyword evidence="2" id="KW-1133">Transmembrane helix</keyword>
<sequence length="576" mass="64682">MGVCKCMQVRVRRGGGRCFISATVPGIRQIRTRVTTSVASAPYCCCFFPHAPCEEAQNKKAEMRRLCLRCVVRLHSMGPPNAPLVPLTQRRTMMGLFEEDGPSGSGKTNIAAFAHSMDHLESRNLRLDRKAHGIPFHVGEEEALDAVCRHHGTAVQVHRVERYLMPVWLGTTAASGTFRADVLQKDPAFLTQQHCLVWVEGPSYEFHYPFGEHHVFNQVSASYLHPLSAVERCVAGTHVPSMLISRFELLRKLEAMPTPPKVVPFAMSTVTALTILDSRLSRNMVLRRIDQELVKFHGSYVRSSVTLTSVFKESVGIRPVFLPMMRFMVSAGASATPVPSFVCGATGKVVGPVLHFTPRARLSVMVLAGTTAMLTLAPVVDSGMTAAAVIASAVASVYLWRYLLKLRFLKEQARQMAELKTTGMLYFSSDQNGYRWSPEDEERAEYEYREELRQRARRKEAFEQQVKEEAARDEARSKRHIDPKNRRRTDLENVDPLGYYQLLGLSGRELNATAKDIASAFREAARRHHPDVVHRDSDESKNTMQRIIHAYKILRDPKKKKAYDSGQLTAQEEGSG</sequence>
<evidence type="ECO:0000256" key="2">
    <source>
        <dbReference type="SAM" id="Phobius"/>
    </source>
</evidence>
<dbReference type="PANTHER" id="PTHR24074">
    <property type="entry name" value="CO-CHAPERONE PROTEIN DJLA"/>
    <property type="match status" value="1"/>
</dbReference>
<dbReference type="EMBL" id="AUPL01006468">
    <property type="protein sequence ID" value="ESL05867.1"/>
    <property type="molecule type" value="Genomic_DNA"/>
</dbReference>
<dbReference type="Pfam" id="PF00226">
    <property type="entry name" value="DnaJ"/>
    <property type="match status" value="1"/>
</dbReference>
<dbReference type="SMART" id="SM00271">
    <property type="entry name" value="DnaJ"/>
    <property type="match status" value="1"/>
</dbReference>
<dbReference type="SUPFAM" id="SSF46565">
    <property type="entry name" value="Chaperone J-domain"/>
    <property type="match status" value="1"/>
</dbReference>
<keyword evidence="2" id="KW-0812">Transmembrane</keyword>
<dbReference type="VEuPathDB" id="TriTrypDB:TRSC58_06468"/>
<dbReference type="OrthoDB" id="66964at2759"/>
<evidence type="ECO:0000259" key="3">
    <source>
        <dbReference type="PROSITE" id="PS50076"/>
    </source>
</evidence>
<dbReference type="InterPro" id="IPR001623">
    <property type="entry name" value="DnaJ_domain"/>
</dbReference>
<keyword evidence="5" id="KW-1185">Reference proteome</keyword>
<evidence type="ECO:0000256" key="1">
    <source>
        <dbReference type="SAM" id="MobiDB-lite"/>
    </source>
</evidence>
<organism evidence="4 5">
    <name type="scientific">Trypanosoma rangeli SC58</name>
    <dbReference type="NCBI Taxonomy" id="429131"/>
    <lineage>
        <taxon>Eukaryota</taxon>
        <taxon>Discoba</taxon>
        <taxon>Euglenozoa</taxon>
        <taxon>Kinetoplastea</taxon>
        <taxon>Metakinetoplastina</taxon>
        <taxon>Trypanosomatida</taxon>
        <taxon>Trypanosomatidae</taxon>
        <taxon>Trypanosoma</taxon>
        <taxon>Herpetosoma</taxon>
    </lineage>
</organism>
<dbReference type="AlphaFoldDB" id="A0A061IXV3"/>
<dbReference type="PRINTS" id="PR00625">
    <property type="entry name" value="JDOMAIN"/>
</dbReference>
<protein>
    <recommendedName>
        <fullName evidence="3">J domain-containing protein</fullName>
    </recommendedName>
</protein>
<dbReference type="PROSITE" id="PS50076">
    <property type="entry name" value="DNAJ_2"/>
    <property type="match status" value="1"/>
</dbReference>
<accession>A0A061IXV3</accession>
<dbReference type="InterPro" id="IPR036869">
    <property type="entry name" value="J_dom_sf"/>
</dbReference>
<dbReference type="InterPro" id="IPR050817">
    <property type="entry name" value="DjlA_DnaK_co-chaperone"/>
</dbReference>
<comment type="caution">
    <text evidence="4">The sequence shown here is derived from an EMBL/GenBank/DDBJ whole genome shotgun (WGS) entry which is preliminary data.</text>
</comment>
<evidence type="ECO:0000313" key="5">
    <source>
        <dbReference type="Proteomes" id="UP000031737"/>
    </source>
</evidence>
<dbReference type="CDD" id="cd06257">
    <property type="entry name" value="DnaJ"/>
    <property type="match status" value="1"/>
</dbReference>
<feature type="region of interest" description="Disordered" evidence="1">
    <location>
        <begin position="459"/>
        <end position="489"/>
    </location>
</feature>
<feature type="transmembrane region" description="Helical" evidence="2">
    <location>
        <begin position="386"/>
        <end position="404"/>
    </location>
</feature>
<gene>
    <name evidence="4" type="ORF">TRSC58_06468</name>
</gene>
<feature type="domain" description="J" evidence="3">
    <location>
        <begin position="498"/>
        <end position="567"/>
    </location>
</feature>
<evidence type="ECO:0000313" key="4">
    <source>
        <dbReference type="EMBL" id="ESL05867.1"/>
    </source>
</evidence>
<keyword evidence="2" id="KW-0472">Membrane</keyword>
<dbReference type="Proteomes" id="UP000031737">
    <property type="component" value="Unassembled WGS sequence"/>
</dbReference>
<reference evidence="4 5" key="1">
    <citation type="submission" date="2013-07" db="EMBL/GenBank/DDBJ databases">
        <authorList>
            <person name="Stoco P.H."/>
            <person name="Wagner G."/>
            <person name="Gerber A."/>
            <person name="Zaha A."/>
            <person name="Thompson C."/>
            <person name="Bartholomeu D.C."/>
            <person name="Luckemeyer D.D."/>
            <person name="Bahia D."/>
            <person name="Loreto E."/>
            <person name="Prestes E.B."/>
            <person name="Lima F.M."/>
            <person name="Rodrigues-Luiz G."/>
            <person name="Vallejo G.A."/>
            <person name="Filho J.F."/>
            <person name="Monteiro K.M."/>
            <person name="Tyler K.M."/>
            <person name="de Almeida L.G."/>
            <person name="Ortiz M.F."/>
            <person name="Siervo M.A."/>
            <person name="de Moraes M.H."/>
            <person name="Cunha O.L."/>
            <person name="Mendonca-Neto R."/>
            <person name="Silva R."/>
            <person name="Teixeira S.M."/>
            <person name="Murta S.M."/>
            <person name="Sincero T.C."/>
            <person name="Mendes T.A."/>
            <person name="Urmenyi T.P."/>
            <person name="Silva V.G."/>
            <person name="da Rocha W.D."/>
            <person name="Andersson B."/>
            <person name="Romanha A.J."/>
            <person name="Steindel M."/>
            <person name="de Vasconcelos A.T."/>
            <person name="Grisard E.C."/>
        </authorList>
    </citation>
    <scope>NUCLEOTIDE SEQUENCE [LARGE SCALE GENOMIC DNA]</scope>
    <source>
        <strain evidence="4 5">SC58</strain>
    </source>
</reference>
<name>A0A061IXV3_TRYRA</name>
<dbReference type="Gene3D" id="1.10.287.110">
    <property type="entry name" value="DnaJ domain"/>
    <property type="match status" value="1"/>
</dbReference>